<protein>
    <recommendedName>
        <fullName evidence="7">Transcription initiation factor TFIID subunit 10</fullName>
    </recommendedName>
</protein>
<dbReference type="EMBL" id="GIBP01010905">
    <property type="protein sequence ID" value="NDV39874.1"/>
    <property type="molecule type" value="Transcribed_RNA"/>
</dbReference>
<proteinExistence type="inferred from homology"/>
<dbReference type="InterPro" id="IPR003923">
    <property type="entry name" value="TAF10"/>
</dbReference>
<accession>A0A6B2LS42</accession>
<keyword evidence="4" id="KW-0539">Nucleus</keyword>
<dbReference type="GO" id="GO:0006367">
    <property type="term" value="P:transcription initiation at RNA polymerase II promoter"/>
    <property type="evidence" value="ECO:0007669"/>
    <property type="project" value="TreeGrafter"/>
</dbReference>
<dbReference type="PANTHER" id="PTHR21242">
    <property type="entry name" value="TRANSCRIPTION INITIATION FACTOR TFIID SUBUNIT 10"/>
    <property type="match status" value="1"/>
</dbReference>
<dbReference type="PRINTS" id="PR01443">
    <property type="entry name" value="TFIID30KDSUB"/>
</dbReference>
<dbReference type="PANTHER" id="PTHR21242:SF0">
    <property type="entry name" value="TRANSCRIPTION INITIATION FACTOR TFIID SUBUNIT 10"/>
    <property type="match status" value="1"/>
</dbReference>
<organism evidence="6">
    <name type="scientific">Arcella intermedia</name>
    <dbReference type="NCBI Taxonomy" id="1963864"/>
    <lineage>
        <taxon>Eukaryota</taxon>
        <taxon>Amoebozoa</taxon>
        <taxon>Tubulinea</taxon>
        <taxon>Elardia</taxon>
        <taxon>Arcellinida</taxon>
        <taxon>Sphaerothecina</taxon>
        <taxon>Arcellidae</taxon>
        <taxon>Arcella</taxon>
    </lineage>
</organism>
<evidence type="ECO:0000313" key="6">
    <source>
        <dbReference type="EMBL" id="NDV39874.1"/>
    </source>
</evidence>
<evidence type="ECO:0000256" key="3">
    <source>
        <dbReference type="ARBA" id="ARBA00023163"/>
    </source>
</evidence>
<name>A0A6B2LS42_9EUKA</name>
<evidence type="ECO:0000256" key="5">
    <source>
        <dbReference type="ARBA" id="ARBA00025730"/>
    </source>
</evidence>
<dbReference type="GO" id="GO:1990841">
    <property type="term" value="F:promoter-specific chromatin binding"/>
    <property type="evidence" value="ECO:0007669"/>
    <property type="project" value="TreeGrafter"/>
</dbReference>
<dbReference type="GO" id="GO:0016251">
    <property type="term" value="F:RNA polymerase II general transcription initiation factor activity"/>
    <property type="evidence" value="ECO:0007669"/>
    <property type="project" value="TreeGrafter"/>
</dbReference>
<keyword evidence="3" id="KW-0804">Transcription</keyword>
<sequence>MQEFLVALKDYTPTIPEEVTDYYLKKSGFVSSDARMQKLISMAAQKFVSDVANDALQYCKVRQQNAQQRSKNKRLVLSMDDLSQALKEYGIHINKPPYYSAKPGTTAKR</sequence>
<evidence type="ECO:0008006" key="7">
    <source>
        <dbReference type="Google" id="ProtNLM"/>
    </source>
</evidence>
<comment type="similarity">
    <text evidence="5">Belongs to the TAF10 family.</text>
</comment>
<keyword evidence="2" id="KW-0805">Transcription regulation</keyword>
<dbReference type="CDD" id="cd07982">
    <property type="entry name" value="HFD_TAF10"/>
    <property type="match status" value="1"/>
</dbReference>
<reference evidence="6" key="1">
    <citation type="journal article" date="2020" name="J. Eukaryot. Microbiol.">
        <title>De novo Sequencing, Assembly and Annotation of the Transcriptome for the Free-Living Testate Amoeba Arcella intermedia.</title>
        <authorList>
            <person name="Ribeiro G.M."/>
            <person name="Porfirio-Sousa A.L."/>
            <person name="Maurer-Alcala X.X."/>
            <person name="Katz L.A."/>
            <person name="Lahr D.J.G."/>
        </authorList>
    </citation>
    <scope>NUCLEOTIDE SEQUENCE</scope>
</reference>
<evidence type="ECO:0000256" key="2">
    <source>
        <dbReference type="ARBA" id="ARBA00023015"/>
    </source>
</evidence>
<dbReference type="PIRSF" id="PIRSF017246">
    <property type="entry name" value="TFIID_TAF10"/>
    <property type="match status" value="1"/>
</dbReference>
<evidence type="ECO:0000256" key="4">
    <source>
        <dbReference type="ARBA" id="ARBA00023242"/>
    </source>
</evidence>
<comment type="subcellular location">
    <subcellularLocation>
        <location evidence="1">Nucleus</location>
    </subcellularLocation>
</comment>
<evidence type="ECO:0000256" key="1">
    <source>
        <dbReference type="ARBA" id="ARBA00004123"/>
    </source>
</evidence>
<dbReference type="Pfam" id="PF03540">
    <property type="entry name" value="TAF10"/>
    <property type="match status" value="1"/>
</dbReference>
<dbReference type="GO" id="GO:0000124">
    <property type="term" value="C:SAGA complex"/>
    <property type="evidence" value="ECO:0007669"/>
    <property type="project" value="TreeGrafter"/>
</dbReference>
<dbReference type="AlphaFoldDB" id="A0A6B2LS42"/>
<dbReference type="GO" id="GO:0005669">
    <property type="term" value="C:transcription factor TFIID complex"/>
    <property type="evidence" value="ECO:0007669"/>
    <property type="project" value="TreeGrafter"/>
</dbReference>